<evidence type="ECO:0000256" key="10">
    <source>
        <dbReference type="ARBA" id="ARBA00023170"/>
    </source>
</evidence>
<feature type="chain" id="PRO_5014424769" evidence="18">
    <location>
        <begin position="23"/>
        <end position="465"/>
    </location>
</feature>
<feature type="transmembrane region" description="Helical" evidence="17">
    <location>
        <begin position="224"/>
        <end position="244"/>
    </location>
</feature>
<dbReference type="GeneTree" id="ENSGT00940000160041"/>
<keyword evidence="2" id="KW-0813">Transport</keyword>
<feature type="domain" description="Neurotransmitter-gated ion-channel ligand-binding" evidence="19">
    <location>
        <begin position="26"/>
        <end position="119"/>
    </location>
</feature>
<dbReference type="Gene3D" id="2.70.170.10">
    <property type="entry name" value="Neurotransmitter-gated ion-channel ligand-binding domain"/>
    <property type="match status" value="2"/>
</dbReference>
<keyword evidence="13" id="KW-0407">Ion channel</keyword>
<accession>A0A2K6UDY0</accession>
<dbReference type="FunFam" id="1.20.58.390:FF:000036">
    <property type="entry name" value="Nicotinic acetylcholine receptor subunit gamma"/>
    <property type="match status" value="1"/>
</dbReference>
<feature type="signal peptide" evidence="18">
    <location>
        <begin position="1"/>
        <end position="22"/>
    </location>
</feature>
<dbReference type="InterPro" id="IPR006201">
    <property type="entry name" value="Neur_channel"/>
</dbReference>
<feature type="transmembrane region" description="Helical" evidence="17">
    <location>
        <begin position="190"/>
        <end position="212"/>
    </location>
</feature>
<keyword evidence="12" id="KW-1071">Ligand-gated ion channel</keyword>
<feature type="transmembrane region" description="Helical" evidence="17">
    <location>
        <begin position="256"/>
        <end position="279"/>
    </location>
</feature>
<dbReference type="InterPro" id="IPR002394">
    <property type="entry name" value="Nicotinic_acetylcholine_rcpt"/>
</dbReference>
<evidence type="ECO:0000313" key="22">
    <source>
        <dbReference type="Proteomes" id="UP000233220"/>
    </source>
</evidence>
<evidence type="ECO:0000256" key="1">
    <source>
        <dbReference type="ARBA" id="ARBA00011357"/>
    </source>
</evidence>
<comment type="catalytic activity">
    <reaction evidence="15">
        <text>K(+)(in) = K(+)(out)</text>
        <dbReference type="Rhea" id="RHEA:29463"/>
        <dbReference type="ChEBI" id="CHEBI:29103"/>
    </reaction>
</comment>
<keyword evidence="18" id="KW-0732">Signal</keyword>
<evidence type="ECO:0000256" key="2">
    <source>
        <dbReference type="ARBA" id="ARBA00022448"/>
    </source>
</evidence>
<dbReference type="SUPFAM" id="SSF63712">
    <property type="entry name" value="Nicotinic receptor ligand binding domain-like"/>
    <property type="match status" value="1"/>
</dbReference>
<evidence type="ECO:0000256" key="16">
    <source>
        <dbReference type="ARBA" id="ARBA00036239"/>
    </source>
</evidence>
<dbReference type="Gene3D" id="1.20.58.390">
    <property type="entry name" value="Neurotransmitter-gated ion-channel transmembrane domain"/>
    <property type="match status" value="2"/>
</dbReference>
<dbReference type="Pfam" id="PF02932">
    <property type="entry name" value="Neur_chan_memb"/>
    <property type="match status" value="1"/>
</dbReference>
<keyword evidence="22" id="KW-1185">Reference proteome</keyword>
<evidence type="ECO:0000256" key="18">
    <source>
        <dbReference type="SAM" id="SignalP"/>
    </source>
</evidence>
<evidence type="ECO:0000256" key="14">
    <source>
        <dbReference type="ARBA" id="ARBA00034099"/>
    </source>
</evidence>
<dbReference type="InterPro" id="IPR036719">
    <property type="entry name" value="Neuro-gated_channel_TM_sf"/>
</dbReference>
<protein>
    <submittedName>
        <fullName evidence="21">Cholinergic receptor nicotinic gamma subunit</fullName>
    </submittedName>
</protein>
<keyword evidence="11" id="KW-0325">Glycoprotein</keyword>
<evidence type="ECO:0000256" key="15">
    <source>
        <dbReference type="ARBA" id="ARBA00034430"/>
    </source>
</evidence>
<comment type="subcellular location">
    <subcellularLocation>
        <location evidence="14">Synaptic cell membrane</location>
        <topology evidence="14">Multi-pass membrane protein</topology>
    </subcellularLocation>
</comment>
<evidence type="ECO:0000256" key="6">
    <source>
        <dbReference type="ARBA" id="ARBA00023018"/>
    </source>
</evidence>
<evidence type="ECO:0000256" key="17">
    <source>
        <dbReference type="SAM" id="Phobius"/>
    </source>
</evidence>
<evidence type="ECO:0000256" key="11">
    <source>
        <dbReference type="ARBA" id="ARBA00023180"/>
    </source>
</evidence>
<dbReference type="PANTHER" id="PTHR18945">
    <property type="entry name" value="NEUROTRANSMITTER GATED ION CHANNEL"/>
    <property type="match status" value="1"/>
</dbReference>
<dbReference type="CDD" id="cd19064">
    <property type="entry name" value="LGIC_TM_nAChR"/>
    <property type="match status" value="1"/>
</dbReference>
<organism evidence="21 22">
    <name type="scientific">Saimiri boliviensis boliviensis</name>
    <name type="common">Bolivian squirrel monkey</name>
    <dbReference type="NCBI Taxonomy" id="39432"/>
    <lineage>
        <taxon>Eukaryota</taxon>
        <taxon>Metazoa</taxon>
        <taxon>Chordata</taxon>
        <taxon>Craniata</taxon>
        <taxon>Vertebrata</taxon>
        <taxon>Euteleostomi</taxon>
        <taxon>Mammalia</taxon>
        <taxon>Eutheria</taxon>
        <taxon>Euarchontoglires</taxon>
        <taxon>Primates</taxon>
        <taxon>Haplorrhini</taxon>
        <taxon>Platyrrhini</taxon>
        <taxon>Cebidae</taxon>
        <taxon>Saimiriinae</taxon>
        <taxon>Saimiri</taxon>
    </lineage>
</organism>
<comment type="subunit">
    <text evidence="1">Pentamer of two alpha chains, and one each of the beta, delta, and gamma (in immature muscle) or epsilon (in mature muscle) chains.</text>
</comment>
<evidence type="ECO:0000256" key="8">
    <source>
        <dbReference type="ARBA" id="ARBA00023136"/>
    </source>
</evidence>
<keyword evidence="9" id="KW-1015">Disulfide bond</keyword>
<dbReference type="Ensembl" id="ENSSBOT00000046996.1">
    <property type="protein sequence ID" value="ENSSBOP00000030111.1"/>
    <property type="gene ID" value="ENSSBOG00000031334.1"/>
</dbReference>
<dbReference type="CTD" id="1146"/>
<reference evidence="21" key="1">
    <citation type="submission" date="2025-08" db="UniProtKB">
        <authorList>
            <consortium name="Ensembl"/>
        </authorList>
    </citation>
    <scope>IDENTIFICATION</scope>
</reference>
<keyword evidence="8 17" id="KW-0472">Membrane</keyword>
<dbReference type="GO" id="GO:0022848">
    <property type="term" value="F:acetylcholine-gated monoatomic cation-selective channel activity"/>
    <property type="evidence" value="ECO:0007669"/>
    <property type="project" value="InterPro"/>
</dbReference>
<keyword evidence="5 17" id="KW-1133">Transmembrane helix</keyword>
<proteinExistence type="predicted"/>
<keyword evidence="3" id="KW-1003">Cell membrane</keyword>
<keyword evidence="4 17" id="KW-0812">Transmembrane</keyword>
<evidence type="ECO:0000256" key="4">
    <source>
        <dbReference type="ARBA" id="ARBA00022692"/>
    </source>
</evidence>
<dbReference type="FunFam" id="2.70.170.10:FF:000041">
    <property type="entry name" value="Acetylcholine receptor subunit gamma"/>
    <property type="match status" value="1"/>
</dbReference>
<dbReference type="InterPro" id="IPR006029">
    <property type="entry name" value="Neurotrans-gated_channel_TM"/>
</dbReference>
<evidence type="ECO:0000256" key="12">
    <source>
        <dbReference type="ARBA" id="ARBA00023286"/>
    </source>
</evidence>
<reference evidence="21" key="2">
    <citation type="submission" date="2025-09" db="UniProtKB">
        <authorList>
            <consortium name="Ensembl"/>
        </authorList>
    </citation>
    <scope>IDENTIFICATION</scope>
</reference>
<evidence type="ECO:0000313" key="21">
    <source>
        <dbReference type="Ensembl" id="ENSSBOP00000030111.1"/>
    </source>
</evidence>
<dbReference type="PRINTS" id="PR00254">
    <property type="entry name" value="NICOTINICR"/>
</dbReference>
<gene>
    <name evidence="21" type="primary">CHRNG</name>
</gene>
<sequence length="465" mass="52263">MHGAQGPLLLLLLLAVCPGTQGRNQEERLLADLMQNYDPNLRPAERDSDVVNVSLKLTLTNLISLNEREEALTTNVWIEMQWCDYRLRWDPQDYEGLWVLRVPSTMVWRPDVVLENKSQTYSTNEIDLQLSQEDGQTIEWIFIDPEAFTENGEWAIRHRPAKMLLDTAAPAQEAGHQKVVFYLLIQRKPLFYIINIIAPCVLISSVAILIYFLPAKAGGQKCTVAINVLLAQTVFLFLVAKKVPETSQAVPLISKYLTFLLVVTILIVVNAVVVLNVSLRSPHTHFMARGVRKVFLRLLPQLLRMHVRPLAPAAVQDTRSRLQNGSSGWSVTNEEEVALCLPRSELLFQQWQRQGRVAAALQKLEKGSELGPSQFCGSLKQAAPAIQACVKACNLIARARHQQSHFDNGNEEWFLVGRVLDRVCFLAMLSLFVCGTAGIFLMAHYNQVPALPFPGDPRPYLPSPD</sequence>
<dbReference type="FunFam" id="2.70.170.10:FF:000040">
    <property type="entry name" value="Cholinergic receptor nicotinic gamma subunit"/>
    <property type="match status" value="1"/>
</dbReference>
<evidence type="ECO:0000259" key="20">
    <source>
        <dbReference type="Pfam" id="PF02932"/>
    </source>
</evidence>
<evidence type="ECO:0000256" key="13">
    <source>
        <dbReference type="ARBA" id="ARBA00023303"/>
    </source>
</evidence>
<dbReference type="InterPro" id="IPR038050">
    <property type="entry name" value="Neuro_actylchol_rec"/>
</dbReference>
<feature type="domain" description="Neurotransmitter-gated ion-channel transmembrane" evidence="20">
    <location>
        <begin position="196"/>
        <end position="440"/>
    </location>
</feature>
<dbReference type="Proteomes" id="UP000233220">
    <property type="component" value="Unplaced"/>
</dbReference>
<name>A0A2K6UDY0_SAIBB</name>
<comment type="catalytic activity">
    <reaction evidence="16">
        <text>Na(+)(in) = Na(+)(out)</text>
        <dbReference type="Rhea" id="RHEA:34963"/>
        <dbReference type="ChEBI" id="CHEBI:29101"/>
    </reaction>
</comment>
<keyword evidence="6" id="KW-0770">Synapse</keyword>
<evidence type="ECO:0000256" key="5">
    <source>
        <dbReference type="ARBA" id="ARBA00022989"/>
    </source>
</evidence>
<evidence type="ECO:0000256" key="3">
    <source>
        <dbReference type="ARBA" id="ARBA00022475"/>
    </source>
</evidence>
<evidence type="ECO:0000256" key="7">
    <source>
        <dbReference type="ARBA" id="ARBA00023065"/>
    </source>
</evidence>
<dbReference type="InterPro" id="IPR036734">
    <property type="entry name" value="Neur_chan_lig-bd_sf"/>
</dbReference>
<keyword evidence="7" id="KW-0406">Ion transport</keyword>
<feature type="transmembrane region" description="Helical" evidence="17">
    <location>
        <begin position="423"/>
        <end position="445"/>
    </location>
</feature>
<evidence type="ECO:0000259" key="19">
    <source>
        <dbReference type="Pfam" id="PF02931"/>
    </source>
</evidence>
<dbReference type="InterPro" id="IPR006202">
    <property type="entry name" value="Neur_chan_lig-bd"/>
</dbReference>
<dbReference type="GO" id="GO:0045211">
    <property type="term" value="C:postsynaptic membrane"/>
    <property type="evidence" value="ECO:0007669"/>
    <property type="project" value="InterPro"/>
</dbReference>
<dbReference type="AlphaFoldDB" id="A0A2K6UDY0"/>
<dbReference type="FunFam" id="1.20.58.390:FF:000010">
    <property type="entry name" value="Nicotinic acetylcholine receptor subunit epsilon"/>
    <property type="match status" value="1"/>
</dbReference>
<dbReference type="GO" id="GO:0004888">
    <property type="term" value="F:transmembrane signaling receptor activity"/>
    <property type="evidence" value="ECO:0007669"/>
    <property type="project" value="InterPro"/>
</dbReference>
<evidence type="ECO:0000256" key="9">
    <source>
        <dbReference type="ARBA" id="ARBA00023157"/>
    </source>
</evidence>
<dbReference type="SUPFAM" id="SSF90112">
    <property type="entry name" value="Neurotransmitter-gated ion-channel transmembrane pore"/>
    <property type="match status" value="1"/>
</dbReference>
<dbReference type="Pfam" id="PF02931">
    <property type="entry name" value="Neur_chan_LBD"/>
    <property type="match status" value="1"/>
</dbReference>
<keyword evidence="10" id="KW-0675">Receptor</keyword>